<evidence type="ECO:0000256" key="1">
    <source>
        <dbReference type="ARBA" id="ARBA00006432"/>
    </source>
</evidence>
<dbReference type="Pfam" id="PF00501">
    <property type="entry name" value="AMP-binding"/>
    <property type="match status" value="1"/>
</dbReference>
<dbReference type="FunFam" id="3.30.300.30:FF:000008">
    <property type="entry name" value="2,3-dihydroxybenzoate-AMP ligase"/>
    <property type="match status" value="1"/>
</dbReference>
<dbReference type="GO" id="GO:0016878">
    <property type="term" value="F:acid-thiol ligase activity"/>
    <property type="evidence" value="ECO:0007669"/>
    <property type="project" value="UniProtKB-ARBA"/>
</dbReference>
<dbReference type="InterPro" id="IPR020845">
    <property type="entry name" value="AMP-binding_CS"/>
</dbReference>
<organism evidence="5 6">
    <name type="scientific">Oligella urethralis DNF00040</name>
    <dbReference type="NCBI Taxonomy" id="1401065"/>
    <lineage>
        <taxon>Bacteria</taxon>
        <taxon>Pseudomonadati</taxon>
        <taxon>Pseudomonadota</taxon>
        <taxon>Betaproteobacteria</taxon>
        <taxon>Burkholderiales</taxon>
        <taxon>Alcaligenaceae</taxon>
        <taxon>Oligella</taxon>
    </lineage>
</organism>
<dbReference type="CDD" id="cd17631">
    <property type="entry name" value="FACL_FadD13-like"/>
    <property type="match status" value="1"/>
</dbReference>
<dbReference type="PANTHER" id="PTHR43767:SF1">
    <property type="entry name" value="NONRIBOSOMAL PEPTIDE SYNTHASE PES1 (EUROFUNG)-RELATED"/>
    <property type="match status" value="1"/>
</dbReference>
<reference evidence="5 6" key="1">
    <citation type="submission" date="2014-07" db="EMBL/GenBank/DDBJ databases">
        <authorList>
            <person name="McCorrison J."/>
            <person name="Sanka R."/>
            <person name="Torralba M."/>
            <person name="Gillis M."/>
            <person name="Haft D.H."/>
            <person name="Methe B."/>
            <person name="Sutton G."/>
            <person name="Nelson K.E."/>
        </authorList>
    </citation>
    <scope>NUCLEOTIDE SEQUENCE [LARGE SCALE GENOMIC DNA]</scope>
    <source>
        <strain evidence="5 6">DNF00040</strain>
    </source>
</reference>
<dbReference type="InterPro" id="IPR050237">
    <property type="entry name" value="ATP-dep_AMP-bd_enzyme"/>
</dbReference>
<proteinExistence type="inferred from homology"/>
<evidence type="ECO:0000256" key="2">
    <source>
        <dbReference type="ARBA" id="ARBA00022598"/>
    </source>
</evidence>
<accession>A0A095Z714</accession>
<dbReference type="Pfam" id="PF13193">
    <property type="entry name" value="AMP-binding_C"/>
    <property type="match status" value="1"/>
</dbReference>
<protein>
    <submittedName>
        <fullName evidence="5">Acyl-CoA synthetase</fullName>
    </submittedName>
</protein>
<evidence type="ECO:0000313" key="6">
    <source>
        <dbReference type="Proteomes" id="UP000029629"/>
    </source>
</evidence>
<dbReference type="Gene3D" id="3.40.50.12780">
    <property type="entry name" value="N-terminal domain of ligase-like"/>
    <property type="match status" value="1"/>
</dbReference>
<sequence length="526" mass="58855">MNHQIARKNTINEAIKRAIRKFSDKEAIAFDGRRWTYQQMDIAIDHIASYLLEQGFKSGDHIAAYGANSDAYVLLWLSCVRLGIVHVPVNFALTANELKYILKQSESVAVFYDKDLSNTVASLKDELPNMRLYGTIHGGETAHDILNIALNKAALETPLEDSALYQQAVDFNAQSAAQILYTSGTTSLPKGALLSHEAFLAEYMSAIYALEFNSEDRHLAALPLYHSAQMHVFLMPALLTGAENIIIKSPKPEICFKLFVDEKINTFFAAPTVWISLLRHSEFTPEHYTSLRKGYYGASIMPLPVLQELRKLLPELRFFNCYGQSECAPLVSCLSPEDHEIAPASAGRPVLNVETRIVDINMQDVPLGEMGEIVHRTPHLMTEYWNNPEETDAAFEGGWFHSGDLGYMDEHGFIYIVDRIKDTINSGGVLVASREVEECLYKHPAVAEVAVIGLDDEKWVEVVCAVVTLKEGSQVSAEELIAYARQHLAPFKVPKAVHFKDDLPRNASGKLLKRELRKEFKGLENA</sequence>
<evidence type="ECO:0000259" key="4">
    <source>
        <dbReference type="Pfam" id="PF13193"/>
    </source>
</evidence>
<dbReference type="RefSeq" id="WP_036559679.1">
    <property type="nucleotide sequence ID" value="NZ_JRNI01000029.1"/>
</dbReference>
<comment type="caution">
    <text evidence="5">The sequence shown here is derived from an EMBL/GenBank/DDBJ whole genome shotgun (WGS) entry which is preliminary data.</text>
</comment>
<gene>
    <name evidence="5" type="ORF">HMPREF2130_07615</name>
</gene>
<keyword evidence="2" id="KW-0436">Ligase</keyword>
<feature type="domain" description="AMP-binding enzyme C-terminal" evidence="4">
    <location>
        <begin position="435"/>
        <end position="510"/>
    </location>
</feature>
<dbReference type="InterPro" id="IPR045851">
    <property type="entry name" value="AMP-bd_C_sf"/>
</dbReference>
<dbReference type="PANTHER" id="PTHR43767">
    <property type="entry name" value="LONG-CHAIN-FATTY-ACID--COA LIGASE"/>
    <property type="match status" value="1"/>
</dbReference>
<name>A0A095Z714_9BURK</name>
<dbReference type="NCBIfam" id="NF004837">
    <property type="entry name" value="PRK06187.1"/>
    <property type="match status" value="1"/>
</dbReference>
<evidence type="ECO:0000259" key="3">
    <source>
        <dbReference type="Pfam" id="PF00501"/>
    </source>
</evidence>
<keyword evidence="6" id="KW-1185">Reference proteome</keyword>
<dbReference type="NCBIfam" id="NF006182">
    <property type="entry name" value="PRK08316.1"/>
    <property type="match status" value="1"/>
</dbReference>
<dbReference type="Gene3D" id="3.30.300.30">
    <property type="match status" value="1"/>
</dbReference>
<dbReference type="InterPro" id="IPR025110">
    <property type="entry name" value="AMP-bd_C"/>
</dbReference>
<feature type="domain" description="AMP-dependent synthetase/ligase" evidence="3">
    <location>
        <begin position="16"/>
        <end position="385"/>
    </location>
</feature>
<dbReference type="InterPro" id="IPR042099">
    <property type="entry name" value="ANL_N_sf"/>
</dbReference>
<dbReference type="EMBL" id="JRNI01000029">
    <property type="protein sequence ID" value="KGF30131.1"/>
    <property type="molecule type" value="Genomic_DNA"/>
</dbReference>
<evidence type="ECO:0000313" key="5">
    <source>
        <dbReference type="EMBL" id="KGF30131.1"/>
    </source>
</evidence>
<dbReference type="SUPFAM" id="SSF56801">
    <property type="entry name" value="Acetyl-CoA synthetase-like"/>
    <property type="match status" value="1"/>
</dbReference>
<dbReference type="eggNOG" id="COG0318">
    <property type="taxonomic scope" value="Bacteria"/>
</dbReference>
<dbReference type="AlphaFoldDB" id="A0A095Z714"/>
<dbReference type="PROSITE" id="PS00455">
    <property type="entry name" value="AMP_BINDING"/>
    <property type="match status" value="1"/>
</dbReference>
<dbReference type="OrthoDB" id="9766486at2"/>
<dbReference type="Proteomes" id="UP000029629">
    <property type="component" value="Unassembled WGS sequence"/>
</dbReference>
<dbReference type="InterPro" id="IPR000873">
    <property type="entry name" value="AMP-dep_synth/lig_dom"/>
</dbReference>
<comment type="similarity">
    <text evidence="1">Belongs to the ATP-dependent AMP-binding enzyme family.</text>
</comment>